<dbReference type="Gene3D" id="2.40.160.10">
    <property type="entry name" value="Porin"/>
    <property type="match status" value="1"/>
</dbReference>
<feature type="signal peptide" evidence="1">
    <location>
        <begin position="1"/>
        <end position="23"/>
    </location>
</feature>
<keyword evidence="1" id="KW-0732">Signal</keyword>
<evidence type="ECO:0000313" key="4">
    <source>
        <dbReference type="Proteomes" id="UP000428330"/>
    </source>
</evidence>
<proteinExistence type="predicted"/>
<evidence type="ECO:0000259" key="2">
    <source>
        <dbReference type="Pfam" id="PF13609"/>
    </source>
</evidence>
<dbReference type="GO" id="GO:0016020">
    <property type="term" value="C:membrane"/>
    <property type="evidence" value="ECO:0007669"/>
    <property type="project" value="InterPro"/>
</dbReference>
<accession>A0A6I6ISD2</accession>
<dbReference type="KEGG" id="rom:EI983_11185"/>
<dbReference type="RefSeq" id="WP_157707487.1">
    <property type="nucleotide sequence ID" value="NZ_CP034348.1"/>
</dbReference>
<dbReference type="Proteomes" id="UP000428330">
    <property type="component" value="Chromosome"/>
</dbReference>
<feature type="chain" id="PRO_5026102247" evidence="1">
    <location>
        <begin position="24"/>
        <end position="371"/>
    </location>
</feature>
<evidence type="ECO:0000256" key="1">
    <source>
        <dbReference type="SAM" id="SignalP"/>
    </source>
</evidence>
<dbReference type="GO" id="GO:0015288">
    <property type="term" value="F:porin activity"/>
    <property type="evidence" value="ECO:0007669"/>
    <property type="project" value="InterPro"/>
</dbReference>
<dbReference type="EMBL" id="CP034348">
    <property type="protein sequence ID" value="QGX98803.1"/>
    <property type="molecule type" value="Genomic_DNA"/>
</dbReference>
<organism evidence="3 4">
    <name type="scientific">Roseovarius faecimaris</name>
    <dbReference type="NCBI Taxonomy" id="2494550"/>
    <lineage>
        <taxon>Bacteria</taxon>
        <taxon>Pseudomonadati</taxon>
        <taxon>Pseudomonadota</taxon>
        <taxon>Alphaproteobacteria</taxon>
        <taxon>Rhodobacterales</taxon>
        <taxon>Roseobacteraceae</taxon>
        <taxon>Roseovarius</taxon>
    </lineage>
</organism>
<dbReference type="SUPFAM" id="SSF56935">
    <property type="entry name" value="Porins"/>
    <property type="match status" value="1"/>
</dbReference>
<dbReference type="AlphaFoldDB" id="A0A6I6ISD2"/>
<reference evidence="4" key="1">
    <citation type="submission" date="2018-12" db="EMBL/GenBank/DDBJ databases">
        <title>Complete genome sequence of Roseovarius sp. MME-070.</title>
        <authorList>
            <person name="Nam Y.-D."/>
            <person name="Kang J."/>
            <person name="Chung W.-H."/>
            <person name="Park Y.S."/>
        </authorList>
    </citation>
    <scope>NUCLEOTIDE SEQUENCE [LARGE SCALE GENOMIC DNA]</scope>
    <source>
        <strain evidence="4">MME-070</strain>
    </source>
</reference>
<protein>
    <submittedName>
        <fullName evidence="3">Porin</fullName>
    </submittedName>
</protein>
<keyword evidence="4" id="KW-1185">Reference proteome</keyword>
<evidence type="ECO:0000313" key="3">
    <source>
        <dbReference type="EMBL" id="QGX98803.1"/>
    </source>
</evidence>
<dbReference type="InterPro" id="IPR023614">
    <property type="entry name" value="Porin_dom_sf"/>
</dbReference>
<name>A0A6I6ISD2_9RHOB</name>
<dbReference type="Pfam" id="PF13609">
    <property type="entry name" value="Porin_4"/>
    <property type="match status" value="1"/>
</dbReference>
<gene>
    <name evidence="3" type="ORF">EI983_11185</name>
</gene>
<dbReference type="OrthoDB" id="6758483at2"/>
<sequence length="371" mass="38488">MKKQLLCTSAIALGVAAAAPASAQDWNLDWGGFMSQHVAFIDGDLKVGGATAPGFDWSGLELHQTAEIIFTPSITLDNGLTFGVNIQFEGQNGLNIDESYMSISSDTFGRLDIGAENSAGYKSMVGAPTVTSMWINSPSISTFIALSASGALPFAFRQAAISSYTEVAGNNDVRRISYYTPSFNGLTIGVSYARDGVTNAGNNYGLGLDTNGIFLSDVMDIGVNYSQSFGNADVNIGARYGTGSYAAGNPASDPETWGIGATVGFGGFTIGGSYAENDNGAANGVGDQEGWSFGMTYDAAGPWAFEALTYQGETTVAPGVTSDYTAYKVGASRDLGPGVDWDVYAVMAENGVSGTLEVEGFAVGTAINLSF</sequence>
<dbReference type="InterPro" id="IPR033900">
    <property type="entry name" value="Gram_neg_porin_domain"/>
</dbReference>
<feature type="domain" description="Porin" evidence="2">
    <location>
        <begin position="11"/>
        <end position="350"/>
    </location>
</feature>